<keyword evidence="3" id="KW-0413">Isomerase</keyword>
<dbReference type="InterPro" id="IPR001347">
    <property type="entry name" value="SIS_dom"/>
</dbReference>
<dbReference type="GO" id="GO:0016853">
    <property type="term" value="F:isomerase activity"/>
    <property type="evidence" value="ECO:0007669"/>
    <property type="project" value="UniProtKB-KW"/>
</dbReference>
<dbReference type="Proteomes" id="UP000253529">
    <property type="component" value="Unassembled WGS sequence"/>
</dbReference>
<name>A0A366FRF9_9HYPH</name>
<proteinExistence type="inferred from homology"/>
<sequence length="187" mass="19303">MPESLGALTKGALGDLGAVFTAMPEDALDGLVEAIAGARRIVVFGLGREGLQMRGFAMRLFHMGRDVSVWGDMTTPAVGPGDLLIVSAGPGDLATAGVLARIARSAGAKTALVTAQPGGGLAGEVDLVTVIPAQTMADDRGGALSVLPMGSLFETAQMIAFELAILKLRERFGETAETMRARHTNLE</sequence>
<accession>A0A366FRF9</accession>
<dbReference type="GO" id="GO:1901135">
    <property type="term" value="P:carbohydrate derivative metabolic process"/>
    <property type="evidence" value="ECO:0007669"/>
    <property type="project" value="InterPro"/>
</dbReference>
<dbReference type="SUPFAM" id="SSF53697">
    <property type="entry name" value="SIS domain"/>
    <property type="match status" value="1"/>
</dbReference>
<dbReference type="PROSITE" id="PS51464">
    <property type="entry name" value="SIS"/>
    <property type="match status" value="1"/>
</dbReference>
<dbReference type="PANTHER" id="PTHR43443:SF1">
    <property type="entry name" value="3-HEXULOSE-6-PHOSPHATE ISOMERASE"/>
    <property type="match status" value="1"/>
</dbReference>
<comment type="caution">
    <text evidence="3">The sequence shown here is derived from an EMBL/GenBank/DDBJ whole genome shotgun (WGS) entry which is preliminary data.</text>
</comment>
<dbReference type="InterPro" id="IPR046348">
    <property type="entry name" value="SIS_dom_sf"/>
</dbReference>
<evidence type="ECO:0000256" key="1">
    <source>
        <dbReference type="ARBA" id="ARBA00009235"/>
    </source>
</evidence>
<evidence type="ECO:0000313" key="3">
    <source>
        <dbReference type="EMBL" id="RBP17242.1"/>
    </source>
</evidence>
<dbReference type="OrthoDB" id="9797832at2"/>
<dbReference type="EMBL" id="QNRK01000003">
    <property type="protein sequence ID" value="RBP17242.1"/>
    <property type="molecule type" value="Genomic_DNA"/>
</dbReference>
<protein>
    <submittedName>
        <fullName evidence="3">3-hexulose-6-phosphate isomerase</fullName>
    </submittedName>
</protein>
<keyword evidence="4" id="KW-1185">Reference proteome</keyword>
<evidence type="ECO:0000259" key="2">
    <source>
        <dbReference type="PROSITE" id="PS51464"/>
    </source>
</evidence>
<feature type="domain" description="SIS" evidence="2">
    <location>
        <begin position="31"/>
        <end position="174"/>
    </location>
</feature>
<dbReference type="Gene3D" id="3.40.50.10490">
    <property type="entry name" value="Glucose-6-phosphate isomerase like protein, domain 1"/>
    <property type="match status" value="1"/>
</dbReference>
<evidence type="ECO:0000313" key="4">
    <source>
        <dbReference type="Proteomes" id="UP000253529"/>
    </source>
</evidence>
<comment type="similarity">
    <text evidence="1">Belongs to the SIS family. PHI subfamily.</text>
</comment>
<organism evidence="3 4">
    <name type="scientific">Roseiarcus fermentans</name>
    <dbReference type="NCBI Taxonomy" id="1473586"/>
    <lineage>
        <taxon>Bacteria</taxon>
        <taxon>Pseudomonadati</taxon>
        <taxon>Pseudomonadota</taxon>
        <taxon>Alphaproteobacteria</taxon>
        <taxon>Hyphomicrobiales</taxon>
        <taxon>Roseiarcaceae</taxon>
        <taxon>Roseiarcus</taxon>
    </lineage>
</organism>
<dbReference type="CDD" id="cd05005">
    <property type="entry name" value="SIS_PHI"/>
    <property type="match status" value="1"/>
</dbReference>
<dbReference type="InterPro" id="IPR017552">
    <property type="entry name" value="PHI/rmpB"/>
</dbReference>
<gene>
    <name evidence="3" type="ORF">DFR50_103127</name>
</gene>
<dbReference type="RefSeq" id="WP_113887868.1">
    <property type="nucleotide sequence ID" value="NZ_QNRK01000003.1"/>
</dbReference>
<dbReference type="GO" id="GO:0097367">
    <property type="term" value="F:carbohydrate derivative binding"/>
    <property type="evidence" value="ECO:0007669"/>
    <property type="project" value="InterPro"/>
</dbReference>
<reference evidence="3 4" key="1">
    <citation type="submission" date="2018-06" db="EMBL/GenBank/DDBJ databases">
        <title>Genomic Encyclopedia of Type Strains, Phase IV (KMG-IV): sequencing the most valuable type-strain genomes for metagenomic binning, comparative biology and taxonomic classification.</title>
        <authorList>
            <person name="Goeker M."/>
        </authorList>
    </citation>
    <scope>NUCLEOTIDE SEQUENCE [LARGE SCALE GENOMIC DNA]</scope>
    <source>
        <strain evidence="3 4">DSM 24875</strain>
    </source>
</reference>
<dbReference type="PANTHER" id="PTHR43443">
    <property type="entry name" value="3-HEXULOSE-6-PHOSPHATE ISOMERASE"/>
    <property type="match status" value="1"/>
</dbReference>
<dbReference type="AlphaFoldDB" id="A0A366FRF9"/>